<dbReference type="GO" id="GO:0005783">
    <property type="term" value="C:endoplasmic reticulum"/>
    <property type="evidence" value="ECO:0007669"/>
    <property type="project" value="TreeGrafter"/>
</dbReference>
<comment type="caution">
    <text evidence="1">The sequence shown here is derived from an EMBL/GenBank/DDBJ whole genome shotgun (WGS) entry which is preliminary data.</text>
</comment>
<organism evidence="1 2">
    <name type="scientific">Edaphochlamys debaryana</name>
    <dbReference type="NCBI Taxonomy" id="47281"/>
    <lineage>
        <taxon>Eukaryota</taxon>
        <taxon>Viridiplantae</taxon>
        <taxon>Chlorophyta</taxon>
        <taxon>core chlorophytes</taxon>
        <taxon>Chlorophyceae</taxon>
        <taxon>CS clade</taxon>
        <taxon>Chlamydomonadales</taxon>
        <taxon>Chlamydomonadales incertae sedis</taxon>
        <taxon>Edaphochlamys</taxon>
    </lineage>
</organism>
<dbReference type="InterPro" id="IPR036770">
    <property type="entry name" value="Ankyrin_rpt-contain_sf"/>
</dbReference>
<accession>A0A835YFH1</accession>
<dbReference type="AlphaFoldDB" id="A0A835YFH1"/>
<evidence type="ECO:0000313" key="2">
    <source>
        <dbReference type="Proteomes" id="UP000612055"/>
    </source>
</evidence>
<dbReference type="GO" id="GO:0016020">
    <property type="term" value="C:membrane"/>
    <property type="evidence" value="ECO:0007669"/>
    <property type="project" value="TreeGrafter"/>
</dbReference>
<dbReference type="EMBL" id="JAEHOE010000004">
    <property type="protein sequence ID" value="KAG2500258.1"/>
    <property type="molecule type" value="Genomic_DNA"/>
</dbReference>
<evidence type="ECO:0000313" key="1">
    <source>
        <dbReference type="EMBL" id="KAG2500258.1"/>
    </source>
</evidence>
<keyword evidence="2" id="KW-1185">Reference proteome</keyword>
<name>A0A835YFH1_9CHLO</name>
<dbReference type="GO" id="GO:0046513">
    <property type="term" value="P:ceramide biosynthetic process"/>
    <property type="evidence" value="ECO:0007669"/>
    <property type="project" value="TreeGrafter"/>
</dbReference>
<protein>
    <recommendedName>
        <fullName evidence="3">Ankyrin repeat domain-containing protein</fullName>
    </recommendedName>
</protein>
<dbReference type="Gene3D" id="1.25.40.20">
    <property type="entry name" value="Ankyrin repeat-containing domain"/>
    <property type="match status" value="1"/>
</dbReference>
<dbReference type="GO" id="GO:0030149">
    <property type="term" value="P:sphingolipid catabolic process"/>
    <property type="evidence" value="ECO:0007669"/>
    <property type="project" value="TreeGrafter"/>
</dbReference>
<dbReference type="SUPFAM" id="SSF48403">
    <property type="entry name" value="Ankyrin repeat"/>
    <property type="match status" value="1"/>
</dbReference>
<gene>
    <name evidence="1" type="ORF">HYH03_001836</name>
</gene>
<dbReference type="OrthoDB" id="63514at2759"/>
<proteinExistence type="predicted"/>
<sequence>MSLRERRQLLRQVAASGSTENLKVAVAASGCLLAASVFEGAAAGGHVSTTCAWLRAQGCPTESLAGSSALVAAAAAKQRATVDWLLRQGCAWCERAVGAAGAAGAVDLMRHLAQQRPHQEEEEAQEEAEEEWEMEVDERFATLAHGADLVTLQRLLAEWPEWLVGSSSEQRRRSLGEQERAALLAAAAGSPTADWAAKVAWLETQRGAPKTSAAARKAARCPDAATRLRWLQSRGCPFDSGAAAAAARAGSTEALSLLLAQGVAPGPEVSRAAAAGGSVECLRLLHTARCPFDGEACLLEAAEGGHRGAVLWLLEEGIVGRPPAAGALAAALEAAARGAAGQAAVGVLGALWERAAGGGVALGEGVWLKAAAAGCSEVLEWLGARGCAKGDSGEAYVTAARHGDLATLATLKRLGCPWGAPPGRTFTRCVHQVGCEGARLPVLQWLAEAGCPVECAEALRAAGGRREGRAEVTAWLQKRGG</sequence>
<dbReference type="GO" id="GO:0004620">
    <property type="term" value="F:phospholipase activity"/>
    <property type="evidence" value="ECO:0007669"/>
    <property type="project" value="TreeGrafter"/>
</dbReference>
<reference evidence="1" key="1">
    <citation type="journal article" date="2020" name="bioRxiv">
        <title>Comparative genomics of Chlamydomonas.</title>
        <authorList>
            <person name="Craig R.J."/>
            <person name="Hasan A.R."/>
            <person name="Ness R.W."/>
            <person name="Keightley P.D."/>
        </authorList>
    </citation>
    <scope>NUCLEOTIDE SEQUENCE</scope>
    <source>
        <strain evidence="1">CCAP 11/70</strain>
    </source>
</reference>
<dbReference type="GO" id="GO:0071944">
    <property type="term" value="C:cell periphery"/>
    <property type="evidence" value="ECO:0007669"/>
    <property type="project" value="TreeGrafter"/>
</dbReference>
<dbReference type="PANTHER" id="PTHR12393">
    <property type="entry name" value="SPHINGOMYELIN PHOSPHODIESTERASE RELATED"/>
    <property type="match status" value="1"/>
</dbReference>
<dbReference type="PANTHER" id="PTHR12393:SF6">
    <property type="entry name" value="SPHINGOMYELIN PHOSPHODIESTERASE 2"/>
    <property type="match status" value="1"/>
</dbReference>
<evidence type="ECO:0008006" key="3">
    <source>
        <dbReference type="Google" id="ProtNLM"/>
    </source>
</evidence>
<dbReference type="Proteomes" id="UP000612055">
    <property type="component" value="Unassembled WGS sequence"/>
</dbReference>